<name>A0AAN1IAY5_BIFBR</name>
<keyword evidence="2" id="KW-0472">Membrane</keyword>
<dbReference type="EMBL" id="CP021392">
    <property type="protein sequence ID" value="AUD81306.1"/>
    <property type="molecule type" value="Genomic_DNA"/>
</dbReference>
<evidence type="ECO:0008006" key="5">
    <source>
        <dbReference type="Google" id="ProtNLM"/>
    </source>
</evidence>
<evidence type="ECO:0000256" key="1">
    <source>
        <dbReference type="SAM" id="MobiDB-lite"/>
    </source>
</evidence>
<evidence type="ECO:0000256" key="2">
    <source>
        <dbReference type="SAM" id="Phobius"/>
    </source>
</evidence>
<feature type="compositionally biased region" description="Gly residues" evidence="1">
    <location>
        <begin position="309"/>
        <end position="325"/>
    </location>
</feature>
<proteinExistence type="predicted"/>
<dbReference type="Gene3D" id="3.40.50.300">
    <property type="entry name" value="P-loop containing nucleotide triphosphate hydrolases"/>
    <property type="match status" value="1"/>
</dbReference>
<feature type="transmembrane region" description="Helical" evidence="2">
    <location>
        <begin position="47"/>
        <end position="71"/>
    </location>
</feature>
<gene>
    <name evidence="3" type="ORF">NRBB51_1217</name>
</gene>
<protein>
    <recommendedName>
        <fullName evidence="5">Colicin transporter</fullName>
    </recommendedName>
</protein>
<keyword evidence="2" id="KW-0812">Transmembrane</keyword>
<accession>A0AAN1IAY5</accession>
<feature type="compositionally biased region" description="Low complexity" evidence="1">
    <location>
        <begin position="295"/>
        <end position="308"/>
    </location>
</feature>
<evidence type="ECO:0000313" key="3">
    <source>
        <dbReference type="EMBL" id="AUD81306.1"/>
    </source>
</evidence>
<reference evidence="3 4" key="1">
    <citation type="submission" date="2017-05" db="EMBL/GenBank/DDBJ databases">
        <title>Comparative genomics and methylome analysis of the gut commensal Bifidobacterium breve.</title>
        <authorList>
            <person name="Bottacini F."/>
            <person name="Morrissey R."/>
            <person name="Roberts R.J."/>
            <person name="James K."/>
            <person name="van Breen J."/>
            <person name="Egan M."/>
            <person name="Lambert J."/>
            <person name="van Limpt K."/>
            <person name="Stanton C."/>
            <person name="Knol J."/>
            <person name="O' Connell Motherway M."/>
            <person name="van Sinderen D."/>
        </authorList>
    </citation>
    <scope>NUCLEOTIDE SEQUENCE [LARGE SCALE GENOMIC DNA]</scope>
    <source>
        <strain evidence="3 4">NRBB51</strain>
    </source>
</reference>
<sequence>MTTNTKTVAFVNLKGGVGKTTSAIGTAETPAESITGPGKDGRKCPKWLPPLIAAVCAVILVAAGIVGWNAYSGAKLAEAKEACATAADTVRDNANEYNALLNGDAADAAAVRAGQVKDSKTVESLGKELKAMAPEYEGCVAEDAQGLDAATVKLNEQADWYETHEKSLSKAVRAVTESKAAKRLETAKTNLTAKLDEASKLLADSDGKVADNATRDALSNAIDAANGLKDGNDPAKIDGARKTVEDAINGVNASVQAKTDADAQAAAAAAQARAQAQSAYNGGSSYSGGAYRRTGGSASGSNNTYRGTTSGGSGSGSTSGSGPAGGSAPKPNLNGDYGCGNSCPPPSSDGLIHH</sequence>
<dbReference type="AlphaFoldDB" id="A0AAN1IAY5"/>
<evidence type="ECO:0000313" key="4">
    <source>
        <dbReference type="Proteomes" id="UP000232609"/>
    </source>
</evidence>
<dbReference type="RefSeq" id="WP_232782027.1">
    <property type="nucleotide sequence ID" value="NZ_CAXSSR010000006.1"/>
</dbReference>
<keyword evidence="2" id="KW-1133">Transmembrane helix</keyword>
<organism evidence="3 4">
    <name type="scientific">Bifidobacterium breve</name>
    <dbReference type="NCBI Taxonomy" id="1685"/>
    <lineage>
        <taxon>Bacteria</taxon>
        <taxon>Bacillati</taxon>
        <taxon>Actinomycetota</taxon>
        <taxon>Actinomycetes</taxon>
        <taxon>Bifidobacteriales</taxon>
        <taxon>Bifidobacteriaceae</taxon>
        <taxon>Bifidobacterium</taxon>
    </lineage>
</organism>
<dbReference type="InterPro" id="IPR027417">
    <property type="entry name" value="P-loop_NTPase"/>
</dbReference>
<dbReference type="Proteomes" id="UP000232609">
    <property type="component" value="Chromosome"/>
</dbReference>
<feature type="region of interest" description="Disordered" evidence="1">
    <location>
        <begin position="295"/>
        <end position="354"/>
    </location>
</feature>